<evidence type="ECO:0000256" key="3">
    <source>
        <dbReference type="ARBA" id="ARBA00022679"/>
    </source>
</evidence>
<proteinExistence type="predicted"/>
<dbReference type="InterPro" id="IPR001387">
    <property type="entry name" value="Cro/C1-type_HTH"/>
</dbReference>
<dbReference type="SUPFAM" id="SSF53335">
    <property type="entry name" value="S-adenosyl-L-methionine-dependent methyltransferases"/>
    <property type="match status" value="1"/>
</dbReference>
<reference evidence="7" key="1">
    <citation type="submission" date="2024-07" db="EMBL/GenBank/DDBJ databases">
        <title>Complete genome sequence of Prevotella sp. YM-2024 GTC17253.</title>
        <authorList>
            <person name="Hayashi M."/>
            <person name="Muto Y."/>
            <person name="Tanaka K."/>
            <person name="Niwa H."/>
        </authorList>
    </citation>
    <scope>NUCLEOTIDE SEQUENCE</scope>
    <source>
        <strain evidence="7">GTC17253</strain>
    </source>
</reference>
<sequence>MESLGQYLRDVREGLNLPLQEVYNRTNIDVTLLSRIENGRRLPTKEQVQLLVRLYGCDEHKSLVLLGTEKVLFTLDGDNEYKLEVIQSVSEKVRLGKMPSLFPELVEVGYKMFDLESRRYIGNKAKLTRWIMDIINEHTGGFNTFFDVFAGTASVSKAAIPYAEKIIMNDFLSSNNIVYQAFFANDIYDMDKLYSIIEYYNSIDPNSLNNNYFSDNFGDKFFDYKNSKLIGYIREDIERRKYNLTAKEYAILLASLIYSIDKIANTVGHFDAYIKKEIVYNPLSIQLIKPLDPPKTEIHKEDSNILARRITADVAYIDPPYNSRQYSRFYHIYENLVEWKKPKLFGVAMKPKAQNMSAYCTSSAPIAFRDLIQNLNVKYIAVSYNNTYDSKSGSSKNKITLEQIKSILEERGDTIVYDCAHRYFNTGKTEFADHKELLFITEVKR</sequence>
<dbReference type="GO" id="GO:0032259">
    <property type="term" value="P:methylation"/>
    <property type="evidence" value="ECO:0007669"/>
    <property type="project" value="UniProtKB-KW"/>
</dbReference>
<keyword evidence="2" id="KW-0489">Methyltransferase</keyword>
<dbReference type="EC" id="2.1.1.72" evidence="1"/>
<feature type="domain" description="HTH cro/C1-type" evidence="6">
    <location>
        <begin position="8"/>
        <end position="63"/>
    </location>
</feature>
<dbReference type="PROSITE" id="PS50943">
    <property type="entry name" value="HTH_CROC1"/>
    <property type="match status" value="1"/>
</dbReference>
<dbReference type="GO" id="GO:0009007">
    <property type="term" value="F:site-specific DNA-methyltransferase (adenine-specific) activity"/>
    <property type="evidence" value="ECO:0007669"/>
    <property type="project" value="UniProtKB-EC"/>
</dbReference>
<evidence type="ECO:0000259" key="6">
    <source>
        <dbReference type="PROSITE" id="PS50943"/>
    </source>
</evidence>
<gene>
    <name evidence="7" type="ORF">GTC17253_23330</name>
</gene>
<evidence type="ECO:0000256" key="4">
    <source>
        <dbReference type="ARBA" id="ARBA00022691"/>
    </source>
</evidence>
<dbReference type="Gene3D" id="3.40.50.150">
    <property type="entry name" value="Vaccinia Virus protein VP39"/>
    <property type="match status" value="2"/>
</dbReference>
<dbReference type="PROSITE" id="PS00092">
    <property type="entry name" value="N6_MTASE"/>
    <property type="match status" value="1"/>
</dbReference>
<dbReference type="Pfam" id="PF13560">
    <property type="entry name" value="HTH_31"/>
    <property type="match status" value="1"/>
</dbReference>
<evidence type="ECO:0000256" key="2">
    <source>
        <dbReference type="ARBA" id="ARBA00022603"/>
    </source>
</evidence>
<dbReference type="InterPro" id="IPR002052">
    <property type="entry name" value="DNA_methylase_N6_adenine_CS"/>
</dbReference>
<dbReference type="EMBL" id="AP035785">
    <property type="protein sequence ID" value="BFO72367.1"/>
    <property type="molecule type" value="Genomic_DNA"/>
</dbReference>
<accession>A0AB33J2F7</accession>
<dbReference type="Gene3D" id="1.10.260.40">
    <property type="entry name" value="lambda repressor-like DNA-binding domains"/>
    <property type="match status" value="1"/>
</dbReference>
<organism evidence="7">
    <name type="scientific">Prevotella sp. GTC17253</name>
    <dbReference type="NCBI Taxonomy" id="3236793"/>
    <lineage>
        <taxon>Bacteria</taxon>
        <taxon>Pseudomonadati</taxon>
        <taxon>Bacteroidota</taxon>
        <taxon>Bacteroidia</taxon>
        <taxon>Bacteroidales</taxon>
        <taxon>Prevotellaceae</taxon>
        <taxon>Prevotella</taxon>
    </lineage>
</organism>
<evidence type="ECO:0000256" key="5">
    <source>
        <dbReference type="ARBA" id="ARBA00047942"/>
    </source>
</evidence>
<dbReference type="REBASE" id="853777">
    <property type="entry name" value="M2.Psp253ORF23320P"/>
</dbReference>
<comment type="catalytic activity">
    <reaction evidence="5">
        <text>a 2'-deoxyadenosine in DNA + S-adenosyl-L-methionine = an N(6)-methyl-2'-deoxyadenosine in DNA + S-adenosyl-L-homocysteine + H(+)</text>
        <dbReference type="Rhea" id="RHEA:15197"/>
        <dbReference type="Rhea" id="RHEA-COMP:12418"/>
        <dbReference type="Rhea" id="RHEA-COMP:12419"/>
        <dbReference type="ChEBI" id="CHEBI:15378"/>
        <dbReference type="ChEBI" id="CHEBI:57856"/>
        <dbReference type="ChEBI" id="CHEBI:59789"/>
        <dbReference type="ChEBI" id="CHEBI:90615"/>
        <dbReference type="ChEBI" id="CHEBI:90616"/>
        <dbReference type="EC" id="2.1.1.72"/>
    </reaction>
</comment>
<evidence type="ECO:0000256" key="1">
    <source>
        <dbReference type="ARBA" id="ARBA00011900"/>
    </source>
</evidence>
<dbReference type="Pfam" id="PF02086">
    <property type="entry name" value="MethyltransfD12"/>
    <property type="match status" value="1"/>
</dbReference>
<keyword evidence="4" id="KW-0949">S-adenosyl-L-methionine</keyword>
<dbReference type="SMART" id="SM00530">
    <property type="entry name" value="HTH_XRE"/>
    <property type="match status" value="1"/>
</dbReference>
<dbReference type="InterPro" id="IPR012327">
    <property type="entry name" value="MeTrfase_D12"/>
</dbReference>
<dbReference type="InterPro" id="IPR029063">
    <property type="entry name" value="SAM-dependent_MTases_sf"/>
</dbReference>
<dbReference type="AlphaFoldDB" id="A0AB33J2F7"/>
<protein>
    <recommendedName>
        <fullName evidence="1">site-specific DNA-methyltransferase (adenine-specific)</fullName>
        <ecNumber evidence="1">2.1.1.72</ecNumber>
    </recommendedName>
</protein>
<dbReference type="PRINTS" id="PR00505">
    <property type="entry name" value="D12N6MTFRASE"/>
</dbReference>
<name>A0AB33J2F7_9BACT</name>
<dbReference type="GO" id="GO:0009307">
    <property type="term" value="P:DNA restriction-modification system"/>
    <property type="evidence" value="ECO:0007669"/>
    <property type="project" value="InterPro"/>
</dbReference>
<dbReference type="CDD" id="cd00093">
    <property type="entry name" value="HTH_XRE"/>
    <property type="match status" value="1"/>
</dbReference>
<evidence type="ECO:0000313" key="7">
    <source>
        <dbReference type="EMBL" id="BFO72367.1"/>
    </source>
</evidence>
<dbReference type="SUPFAM" id="SSF47413">
    <property type="entry name" value="lambda repressor-like DNA-binding domains"/>
    <property type="match status" value="1"/>
</dbReference>
<keyword evidence="3" id="KW-0808">Transferase</keyword>
<dbReference type="GO" id="GO:0003677">
    <property type="term" value="F:DNA binding"/>
    <property type="evidence" value="ECO:0007669"/>
    <property type="project" value="InterPro"/>
</dbReference>
<dbReference type="InterPro" id="IPR010982">
    <property type="entry name" value="Lambda_DNA-bd_dom_sf"/>
</dbReference>